<gene>
    <name evidence="12" type="ORF">EVOR1521_LOCUS2159</name>
</gene>
<feature type="compositionally biased region" description="Basic and acidic residues" evidence="8">
    <location>
        <begin position="557"/>
        <end position="574"/>
    </location>
</feature>
<dbReference type="SMART" id="SM00490">
    <property type="entry name" value="HELICc"/>
    <property type="match status" value="1"/>
</dbReference>
<comment type="domain">
    <text evidence="7">The Q motif is unique to and characteristic of the DEAD box family of RNA helicases and controls ATP binding and hydrolysis.</text>
</comment>
<keyword evidence="4 7" id="KW-0067">ATP-binding</keyword>
<name>A0AA36HP90_9DINO</name>
<feature type="short sequence motif" description="Q motif" evidence="6">
    <location>
        <begin position="37"/>
        <end position="66"/>
    </location>
</feature>
<dbReference type="PANTHER" id="PTHR24031">
    <property type="entry name" value="RNA HELICASE"/>
    <property type="match status" value="1"/>
</dbReference>
<feature type="domain" description="Helicase C-terminal" evidence="10">
    <location>
        <begin position="282"/>
        <end position="431"/>
    </location>
</feature>
<dbReference type="Pfam" id="PF07992">
    <property type="entry name" value="Pyr_redox_2"/>
    <property type="match status" value="1"/>
</dbReference>
<dbReference type="Gene3D" id="3.50.50.60">
    <property type="entry name" value="FAD/NAD(P)-binding domain"/>
    <property type="match status" value="1"/>
</dbReference>
<dbReference type="GO" id="GO:0016491">
    <property type="term" value="F:oxidoreductase activity"/>
    <property type="evidence" value="ECO:0007669"/>
    <property type="project" value="InterPro"/>
</dbReference>
<feature type="domain" description="Helicase ATP-binding" evidence="9">
    <location>
        <begin position="73"/>
        <end position="250"/>
    </location>
</feature>
<protein>
    <recommendedName>
        <fullName evidence="7">ATP-dependent RNA helicase</fullName>
        <ecNumber evidence="7">3.6.4.13</ecNumber>
    </recommendedName>
</protein>
<dbReference type="InterPro" id="IPR023753">
    <property type="entry name" value="FAD/NAD-binding_dom"/>
</dbReference>
<comment type="catalytic activity">
    <reaction evidence="7">
        <text>ATP + H2O = ADP + phosphate + H(+)</text>
        <dbReference type="Rhea" id="RHEA:13065"/>
        <dbReference type="ChEBI" id="CHEBI:15377"/>
        <dbReference type="ChEBI" id="CHEBI:15378"/>
        <dbReference type="ChEBI" id="CHEBI:30616"/>
        <dbReference type="ChEBI" id="CHEBI:43474"/>
        <dbReference type="ChEBI" id="CHEBI:456216"/>
        <dbReference type="EC" id="3.6.4.13"/>
    </reaction>
</comment>
<comment type="caution">
    <text evidence="12">The sequence shown here is derived from an EMBL/GenBank/DDBJ whole genome shotgun (WGS) entry which is preliminary data.</text>
</comment>
<dbReference type="Pfam" id="PF00270">
    <property type="entry name" value="DEAD"/>
    <property type="match status" value="1"/>
</dbReference>
<evidence type="ECO:0000259" key="10">
    <source>
        <dbReference type="PROSITE" id="PS51194"/>
    </source>
</evidence>
<dbReference type="PROSITE" id="PS51194">
    <property type="entry name" value="HELICASE_CTER"/>
    <property type="match status" value="1"/>
</dbReference>
<dbReference type="GO" id="GO:0003723">
    <property type="term" value="F:RNA binding"/>
    <property type="evidence" value="ECO:0007669"/>
    <property type="project" value="UniProtKB-UniRule"/>
</dbReference>
<dbReference type="GO" id="GO:0005524">
    <property type="term" value="F:ATP binding"/>
    <property type="evidence" value="ECO:0007669"/>
    <property type="project" value="UniProtKB-UniRule"/>
</dbReference>
<dbReference type="PRINTS" id="PR00411">
    <property type="entry name" value="PNDRDTASEI"/>
</dbReference>
<dbReference type="InterPro" id="IPR001650">
    <property type="entry name" value="Helicase_C-like"/>
</dbReference>
<dbReference type="InterPro" id="IPR014001">
    <property type="entry name" value="Helicase_ATP-bd"/>
</dbReference>
<dbReference type="SUPFAM" id="SSF51905">
    <property type="entry name" value="FAD/NAD(P)-binding domain"/>
    <property type="match status" value="1"/>
</dbReference>
<feature type="region of interest" description="Disordered" evidence="8">
    <location>
        <begin position="513"/>
        <end position="574"/>
    </location>
</feature>
<feature type="domain" description="DEAD-box RNA helicase Q" evidence="11">
    <location>
        <begin position="37"/>
        <end position="66"/>
    </location>
</feature>
<dbReference type="GO" id="GO:0016787">
    <property type="term" value="F:hydrolase activity"/>
    <property type="evidence" value="ECO:0007669"/>
    <property type="project" value="UniProtKB-KW"/>
</dbReference>
<dbReference type="InterPro" id="IPR036188">
    <property type="entry name" value="FAD/NAD-bd_sf"/>
</dbReference>
<evidence type="ECO:0000256" key="4">
    <source>
        <dbReference type="ARBA" id="ARBA00022840"/>
    </source>
</evidence>
<dbReference type="GO" id="GO:0003724">
    <property type="term" value="F:RNA helicase activity"/>
    <property type="evidence" value="ECO:0007669"/>
    <property type="project" value="UniProtKB-EC"/>
</dbReference>
<dbReference type="InterPro" id="IPR011545">
    <property type="entry name" value="DEAD/DEAH_box_helicase_dom"/>
</dbReference>
<evidence type="ECO:0000313" key="12">
    <source>
        <dbReference type="EMBL" id="CAJ1371994.1"/>
    </source>
</evidence>
<reference evidence="12" key="1">
    <citation type="submission" date="2023-08" db="EMBL/GenBank/DDBJ databases">
        <authorList>
            <person name="Chen Y."/>
            <person name="Shah S."/>
            <person name="Dougan E. K."/>
            <person name="Thang M."/>
            <person name="Chan C."/>
        </authorList>
    </citation>
    <scope>NUCLEOTIDE SEQUENCE</scope>
</reference>
<keyword evidence="1 7" id="KW-0547">Nucleotide-binding</keyword>
<dbReference type="EC" id="3.6.4.13" evidence="7"/>
<evidence type="ECO:0000256" key="7">
    <source>
        <dbReference type="RuleBase" id="RU365068"/>
    </source>
</evidence>
<keyword evidence="5 7" id="KW-0694">RNA-binding</keyword>
<sequence length="659" mass="72462">MGLPLWARGFLSRGVGRARGAQRLSRGFGLRRFAFRPPFESFDLHPHTLRGLREALKFPEATEVQGKVLPELLAPEARGSDFVIHARAGTGKTLAFLIPAVEHICRQTPPGIGVLIVASTRELALQITKEAETLCAYHAIQIVPLIGGVRREKDETLIRRRRPQILVGTVAKLTQHFEATLRFETLFEGLSTLVLDECDTLLASNNLELLQTLLSFLPKSASRQTLLLSATIPEEVHHLCASLCRPSYRRLDLVTGVPTQEAVEQLFACTPPLLLATTLRNILDEEIRKEPITHKVIVFFPTARLAAFAAKLFREQLNMRLHELHGRCSESARILAQQEFFEASCGVLFTSMASERGLDYPNVTLVLQVMAPISRQQYIHRVGRTARGGKEGRAFLLLLDREEEPFMPEIADLPVSRAPMGPALLNDEGLHTADALSSARWAKGLPLFAAAAFASLLKHLSSQPGMHPELVVDTASELMLGFGLSEPPVVSRELALELGLEKCENLNLVEQRDEKWRPVSPASPSAVEKRPRETRPPARRKTLFAPGWRVPGGLEEAGVKTDPKSGKAGDGSSETRSRFHILVDEYSRTNVESIFAIGDVTERIALTPVALMEGMAMAKTMFGEGEAQPDYENVPSAVFSQPPCGSCGLTEDADGTGRN</sequence>
<evidence type="ECO:0000256" key="3">
    <source>
        <dbReference type="ARBA" id="ARBA00022806"/>
    </source>
</evidence>
<accession>A0AA36HP90</accession>
<evidence type="ECO:0000313" key="13">
    <source>
        <dbReference type="Proteomes" id="UP001178507"/>
    </source>
</evidence>
<keyword evidence="13" id="KW-1185">Reference proteome</keyword>
<dbReference type="InterPro" id="IPR027417">
    <property type="entry name" value="P-loop_NTPase"/>
</dbReference>
<evidence type="ECO:0000256" key="5">
    <source>
        <dbReference type="ARBA" id="ARBA00022884"/>
    </source>
</evidence>
<dbReference type="PROSITE" id="PS51195">
    <property type="entry name" value="Q_MOTIF"/>
    <property type="match status" value="1"/>
</dbReference>
<keyword evidence="2 7" id="KW-0378">Hydrolase</keyword>
<proteinExistence type="inferred from homology"/>
<evidence type="ECO:0000256" key="6">
    <source>
        <dbReference type="PROSITE-ProRule" id="PRU00552"/>
    </source>
</evidence>
<evidence type="ECO:0000256" key="2">
    <source>
        <dbReference type="ARBA" id="ARBA00022801"/>
    </source>
</evidence>
<evidence type="ECO:0000256" key="8">
    <source>
        <dbReference type="SAM" id="MobiDB-lite"/>
    </source>
</evidence>
<comment type="function">
    <text evidence="7">RNA helicase.</text>
</comment>
<dbReference type="InterPro" id="IPR014014">
    <property type="entry name" value="RNA_helicase_DEAD_Q_motif"/>
</dbReference>
<dbReference type="SUPFAM" id="SSF52540">
    <property type="entry name" value="P-loop containing nucleoside triphosphate hydrolases"/>
    <property type="match status" value="1"/>
</dbReference>
<dbReference type="Pfam" id="PF00271">
    <property type="entry name" value="Helicase_C"/>
    <property type="match status" value="1"/>
</dbReference>
<dbReference type="AlphaFoldDB" id="A0AA36HP90"/>
<dbReference type="Gene3D" id="3.40.50.300">
    <property type="entry name" value="P-loop containing nucleotide triphosphate hydrolases"/>
    <property type="match status" value="2"/>
</dbReference>
<keyword evidence="3 7" id="KW-0347">Helicase</keyword>
<evidence type="ECO:0000259" key="9">
    <source>
        <dbReference type="PROSITE" id="PS51192"/>
    </source>
</evidence>
<dbReference type="PROSITE" id="PS51192">
    <property type="entry name" value="HELICASE_ATP_BIND_1"/>
    <property type="match status" value="1"/>
</dbReference>
<evidence type="ECO:0000259" key="11">
    <source>
        <dbReference type="PROSITE" id="PS51195"/>
    </source>
</evidence>
<dbReference type="Proteomes" id="UP001178507">
    <property type="component" value="Unassembled WGS sequence"/>
</dbReference>
<feature type="compositionally biased region" description="Basic and acidic residues" evidence="8">
    <location>
        <begin position="527"/>
        <end position="536"/>
    </location>
</feature>
<evidence type="ECO:0000256" key="1">
    <source>
        <dbReference type="ARBA" id="ARBA00022741"/>
    </source>
</evidence>
<organism evidence="12 13">
    <name type="scientific">Effrenium voratum</name>
    <dbReference type="NCBI Taxonomy" id="2562239"/>
    <lineage>
        <taxon>Eukaryota</taxon>
        <taxon>Sar</taxon>
        <taxon>Alveolata</taxon>
        <taxon>Dinophyceae</taxon>
        <taxon>Suessiales</taxon>
        <taxon>Symbiodiniaceae</taxon>
        <taxon>Effrenium</taxon>
    </lineage>
</organism>
<dbReference type="EMBL" id="CAUJNA010000109">
    <property type="protein sequence ID" value="CAJ1371994.1"/>
    <property type="molecule type" value="Genomic_DNA"/>
</dbReference>
<dbReference type="CDD" id="cd18787">
    <property type="entry name" value="SF2_C_DEAD"/>
    <property type="match status" value="1"/>
</dbReference>
<dbReference type="SMART" id="SM00487">
    <property type="entry name" value="DEXDc"/>
    <property type="match status" value="1"/>
</dbReference>
<comment type="similarity">
    <text evidence="7">Belongs to the DEAD box helicase family.</text>
</comment>